<dbReference type="KEGG" id="mgik:GO620_006360"/>
<proteinExistence type="predicted"/>
<evidence type="ECO:0000313" key="2">
    <source>
        <dbReference type="Proteomes" id="UP000429232"/>
    </source>
</evidence>
<protein>
    <submittedName>
        <fullName evidence="1">Phosphoribosylpyrophosphate synthetase</fullName>
    </submittedName>
</protein>
<keyword evidence="2" id="KW-1185">Reference proteome</keyword>
<name>A0A6I4HXH3_9SPHI</name>
<dbReference type="Proteomes" id="UP000429232">
    <property type="component" value="Chromosome"/>
</dbReference>
<dbReference type="EMBL" id="CP066775">
    <property type="protein sequence ID" value="QQL51068.1"/>
    <property type="molecule type" value="Genomic_DNA"/>
</dbReference>
<accession>A0A6I4HXH3</accession>
<gene>
    <name evidence="1" type="ORF">GO620_006360</name>
</gene>
<reference evidence="1 2" key="1">
    <citation type="submission" date="2020-12" db="EMBL/GenBank/DDBJ databases">
        <title>HMF7856_wgs.fasta genome submission.</title>
        <authorList>
            <person name="Kang H."/>
            <person name="Kim H."/>
            <person name="Joh K."/>
        </authorList>
    </citation>
    <scope>NUCLEOTIDE SEQUENCE [LARGE SCALE GENOMIC DNA]</scope>
    <source>
        <strain evidence="1 2">HMF7856</strain>
    </source>
</reference>
<organism evidence="1 2">
    <name type="scientific">Mucilaginibacter ginkgonis</name>
    <dbReference type="NCBI Taxonomy" id="2682091"/>
    <lineage>
        <taxon>Bacteria</taxon>
        <taxon>Pseudomonadati</taxon>
        <taxon>Bacteroidota</taxon>
        <taxon>Sphingobacteriia</taxon>
        <taxon>Sphingobacteriales</taxon>
        <taxon>Sphingobacteriaceae</taxon>
        <taxon>Mucilaginibacter</taxon>
    </lineage>
</organism>
<evidence type="ECO:0000313" key="1">
    <source>
        <dbReference type="EMBL" id="QQL51068.1"/>
    </source>
</evidence>
<sequence>MESMTTLSEIINKLRAEGYTEDFNKGAQLSPTEYIIDKHYRFEGESDPEDEAVVYAISALDGKTKGILVNGYGPSSDPANDNIVKSLLDREGL</sequence>
<dbReference type="AlphaFoldDB" id="A0A6I4HXH3"/>